<comment type="catalytic activity">
    <reaction evidence="5">
        <text>3'-dephospho-CoA + ATP = ADP + CoA + H(+)</text>
        <dbReference type="Rhea" id="RHEA:18245"/>
        <dbReference type="ChEBI" id="CHEBI:15378"/>
        <dbReference type="ChEBI" id="CHEBI:30616"/>
        <dbReference type="ChEBI" id="CHEBI:57287"/>
        <dbReference type="ChEBI" id="CHEBI:57328"/>
        <dbReference type="ChEBI" id="CHEBI:456216"/>
        <dbReference type="EC" id="2.7.1.24"/>
    </reaction>
</comment>
<proteinExistence type="inferred from homology"/>
<evidence type="ECO:0000256" key="4">
    <source>
        <dbReference type="ARBA" id="ARBA00022993"/>
    </source>
</evidence>
<reference evidence="7 8" key="1">
    <citation type="submission" date="2018-11" db="EMBL/GenBank/DDBJ databases">
        <title>Chryseotalea sanarue gen. nov., sp., nov., a member of the family Cytophagaceae, isolated from a brackish lake in Hamamatsu Japan.</title>
        <authorList>
            <person name="Maejima Y."/>
            <person name="Iino T."/>
            <person name="Muraguchi Y."/>
            <person name="Fukuda K."/>
            <person name="Ohkuma M."/>
            <person name="Moriuchi R."/>
            <person name="Dohra H."/>
            <person name="Kimbara K."/>
            <person name="Shintani M."/>
        </authorList>
    </citation>
    <scope>NUCLEOTIDE SEQUENCE [LARGE SCALE GENOMIC DNA]</scope>
    <source>
        <strain evidence="7 8">Ys</strain>
    </source>
</reference>
<dbReference type="PANTHER" id="PTHR10695">
    <property type="entry name" value="DEPHOSPHO-COA KINASE-RELATED"/>
    <property type="match status" value="1"/>
</dbReference>
<gene>
    <name evidence="5" type="primary">coaE</name>
    <name evidence="7" type="ORF">SanaruYs_11250</name>
</gene>
<keyword evidence="3 5" id="KW-0067">ATP-binding</keyword>
<dbReference type="PANTHER" id="PTHR10695:SF46">
    <property type="entry name" value="BIFUNCTIONAL COENZYME A SYNTHASE-RELATED"/>
    <property type="match status" value="1"/>
</dbReference>
<keyword evidence="5 7" id="KW-0418">Kinase</keyword>
<comment type="pathway">
    <text evidence="5">Cofactor biosynthesis; coenzyme A biosynthesis; CoA from (R)-pantothenate: step 5/5.</text>
</comment>
<evidence type="ECO:0000313" key="7">
    <source>
        <dbReference type="EMBL" id="GCC50906.1"/>
    </source>
</evidence>
<dbReference type="GO" id="GO:0004140">
    <property type="term" value="F:dephospho-CoA kinase activity"/>
    <property type="evidence" value="ECO:0007669"/>
    <property type="project" value="UniProtKB-UniRule"/>
</dbReference>
<feature type="binding site" evidence="5">
    <location>
        <begin position="14"/>
        <end position="19"/>
    </location>
    <ligand>
        <name>ATP</name>
        <dbReference type="ChEBI" id="CHEBI:30616"/>
    </ligand>
</feature>
<comment type="function">
    <text evidence="5">Catalyzes the phosphorylation of the 3'-hydroxyl group of dephosphocoenzyme A to form coenzyme A.</text>
</comment>
<dbReference type="Pfam" id="PF01121">
    <property type="entry name" value="CoaE"/>
    <property type="match status" value="1"/>
</dbReference>
<keyword evidence="8" id="KW-1185">Reference proteome</keyword>
<name>A0A401U7Q0_9BACT</name>
<comment type="subcellular location">
    <subcellularLocation>
        <location evidence="5">Cytoplasm</location>
    </subcellularLocation>
</comment>
<dbReference type="SUPFAM" id="SSF52540">
    <property type="entry name" value="P-loop containing nucleoside triphosphate hydrolases"/>
    <property type="match status" value="1"/>
</dbReference>
<dbReference type="AlphaFoldDB" id="A0A401U7Q0"/>
<dbReference type="EC" id="2.7.1.24" evidence="5 6"/>
<dbReference type="NCBIfam" id="TIGR00152">
    <property type="entry name" value="dephospho-CoA kinase"/>
    <property type="match status" value="1"/>
</dbReference>
<sequence>MIKPLQIGITGGIGAGKSTVCKIFNVLGIPTYDADSRAKALMTTDGILMEGIKKEFGTLSFKTSGELNREYLATEVFSDEQKLKKLNSLVHPRVGLDYENWLKEQIGAPYVLKEAALLIESGSYKTLDYLLLVTAPEHERIERVLARDKHRNREQVKEIIKNQLSETEKITLADFIINNDGNHSLLEQVLKLHDQFLRTSKREQ</sequence>
<comment type="similarity">
    <text evidence="1 5">Belongs to the CoaE family.</text>
</comment>
<dbReference type="EMBL" id="BHXQ01000002">
    <property type="protein sequence ID" value="GCC50906.1"/>
    <property type="molecule type" value="Genomic_DNA"/>
</dbReference>
<keyword evidence="4 5" id="KW-0173">Coenzyme A biosynthesis</keyword>
<dbReference type="Proteomes" id="UP000288227">
    <property type="component" value="Unassembled WGS sequence"/>
</dbReference>
<dbReference type="PROSITE" id="PS51219">
    <property type="entry name" value="DPCK"/>
    <property type="match status" value="1"/>
</dbReference>
<dbReference type="CDD" id="cd02022">
    <property type="entry name" value="DPCK"/>
    <property type="match status" value="1"/>
</dbReference>
<dbReference type="RefSeq" id="WP_127121560.1">
    <property type="nucleotide sequence ID" value="NZ_BHXQ01000002.1"/>
</dbReference>
<dbReference type="InterPro" id="IPR027417">
    <property type="entry name" value="P-loop_NTPase"/>
</dbReference>
<organism evidence="7 8">
    <name type="scientific">Chryseotalea sanaruensis</name>
    <dbReference type="NCBI Taxonomy" id="2482724"/>
    <lineage>
        <taxon>Bacteria</taxon>
        <taxon>Pseudomonadati</taxon>
        <taxon>Bacteroidota</taxon>
        <taxon>Cytophagia</taxon>
        <taxon>Cytophagales</taxon>
        <taxon>Chryseotaleaceae</taxon>
        <taxon>Chryseotalea</taxon>
    </lineage>
</organism>
<evidence type="ECO:0000256" key="5">
    <source>
        <dbReference type="HAMAP-Rule" id="MF_00376"/>
    </source>
</evidence>
<keyword evidence="5" id="KW-0808">Transferase</keyword>
<dbReference type="HAMAP" id="MF_00376">
    <property type="entry name" value="Dephospho_CoA_kinase"/>
    <property type="match status" value="1"/>
</dbReference>
<evidence type="ECO:0000313" key="8">
    <source>
        <dbReference type="Proteomes" id="UP000288227"/>
    </source>
</evidence>
<dbReference type="Gene3D" id="3.40.50.300">
    <property type="entry name" value="P-loop containing nucleotide triphosphate hydrolases"/>
    <property type="match status" value="1"/>
</dbReference>
<dbReference type="UniPathway" id="UPA00241">
    <property type="reaction ID" value="UER00356"/>
</dbReference>
<dbReference type="GO" id="GO:0005737">
    <property type="term" value="C:cytoplasm"/>
    <property type="evidence" value="ECO:0007669"/>
    <property type="project" value="UniProtKB-SubCell"/>
</dbReference>
<evidence type="ECO:0000256" key="2">
    <source>
        <dbReference type="ARBA" id="ARBA00022741"/>
    </source>
</evidence>
<evidence type="ECO:0000256" key="6">
    <source>
        <dbReference type="NCBIfam" id="TIGR00152"/>
    </source>
</evidence>
<keyword evidence="2 5" id="KW-0547">Nucleotide-binding</keyword>
<dbReference type="GO" id="GO:0015937">
    <property type="term" value="P:coenzyme A biosynthetic process"/>
    <property type="evidence" value="ECO:0007669"/>
    <property type="project" value="UniProtKB-UniRule"/>
</dbReference>
<dbReference type="OrthoDB" id="9812943at2"/>
<comment type="caution">
    <text evidence="7">The sequence shown here is derived from an EMBL/GenBank/DDBJ whole genome shotgun (WGS) entry which is preliminary data.</text>
</comment>
<protein>
    <recommendedName>
        <fullName evidence="5 6">Dephospho-CoA kinase</fullName>
        <ecNumber evidence="5 6">2.7.1.24</ecNumber>
    </recommendedName>
    <alternativeName>
        <fullName evidence="5">Dephosphocoenzyme A kinase</fullName>
    </alternativeName>
</protein>
<dbReference type="InterPro" id="IPR001977">
    <property type="entry name" value="Depp_CoAkinase"/>
</dbReference>
<keyword evidence="5" id="KW-0963">Cytoplasm</keyword>
<evidence type="ECO:0000256" key="3">
    <source>
        <dbReference type="ARBA" id="ARBA00022840"/>
    </source>
</evidence>
<dbReference type="GO" id="GO:0005524">
    <property type="term" value="F:ATP binding"/>
    <property type="evidence" value="ECO:0007669"/>
    <property type="project" value="UniProtKB-UniRule"/>
</dbReference>
<evidence type="ECO:0000256" key="1">
    <source>
        <dbReference type="ARBA" id="ARBA00009018"/>
    </source>
</evidence>
<accession>A0A401U7Q0</accession>